<sequence length="202" mass="23152">EQQQSRSKRSIFSMASRLLAYSNYAAFGKFMINEVNAIAEYNVEARKFSDAQSVELVDSTFWSSSTKAPATSDVSNSNKKDKWEPQVNKVSIEFIGEILNTLLNMMREYLMKDNVMECLWYMFCQDLNHQAKYADVYGLLARINSVGLKVLIERENRQMDTIGEIWRSLTAWETLQCDVMFPKCDGPKALEIVNDVALGSRK</sequence>
<organism evidence="1 2">
    <name type="scientific">Cherax quadricarinatus</name>
    <name type="common">Australian red claw crayfish</name>
    <dbReference type="NCBI Taxonomy" id="27406"/>
    <lineage>
        <taxon>Eukaryota</taxon>
        <taxon>Metazoa</taxon>
        <taxon>Ecdysozoa</taxon>
        <taxon>Arthropoda</taxon>
        <taxon>Crustacea</taxon>
        <taxon>Multicrustacea</taxon>
        <taxon>Malacostraca</taxon>
        <taxon>Eumalacostraca</taxon>
        <taxon>Eucarida</taxon>
        <taxon>Decapoda</taxon>
        <taxon>Pleocyemata</taxon>
        <taxon>Astacidea</taxon>
        <taxon>Parastacoidea</taxon>
        <taxon>Parastacidae</taxon>
        <taxon>Cherax</taxon>
    </lineage>
</organism>
<protein>
    <submittedName>
        <fullName evidence="1">Uncharacterized protein</fullName>
    </submittedName>
</protein>
<name>A0AAW0YBD6_CHEQU</name>
<reference evidence="1 2" key="1">
    <citation type="journal article" date="2024" name="BMC Genomics">
        <title>Genome assembly of redclaw crayfish (Cherax quadricarinatus) provides insights into its immune adaptation and hypoxia tolerance.</title>
        <authorList>
            <person name="Liu Z."/>
            <person name="Zheng J."/>
            <person name="Li H."/>
            <person name="Fang K."/>
            <person name="Wang S."/>
            <person name="He J."/>
            <person name="Zhou D."/>
            <person name="Weng S."/>
            <person name="Chi M."/>
            <person name="Gu Z."/>
            <person name="He J."/>
            <person name="Li F."/>
            <person name="Wang M."/>
        </authorList>
    </citation>
    <scope>NUCLEOTIDE SEQUENCE [LARGE SCALE GENOMIC DNA]</scope>
    <source>
        <strain evidence="1">ZL_2023a</strain>
    </source>
</reference>
<evidence type="ECO:0000313" key="1">
    <source>
        <dbReference type="EMBL" id="KAK8747569.1"/>
    </source>
</evidence>
<gene>
    <name evidence="1" type="ORF">OTU49_016462</name>
</gene>
<feature type="non-terminal residue" evidence="1">
    <location>
        <position position="1"/>
    </location>
</feature>
<dbReference type="Proteomes" id="UP001445076">
    <property type="component" value="Unassembled WGS sequence"/>
</dbReference>
<proteinExistence type="predicted"/>
<keyword evidence="2" id="KW-1185">Reference proteome</keyword>
<dbReference type="EMBL" id="JARKIK010000014">
    <property type="protein sequence ID" value="KAK8747569.1"/>
    <property type="molecule type" value="Genomic_DNA"/>
</dbReference>
<dbReference type="AlphaFoldDB" id="A0AAW0YBD6"/>
<accession>A0AAW0YBD6</accession>
<comment type="caution">
    <text evidence="1">The sequence shown here is derived from an EMBL/GenBank/DDBJ whole genome shotgun (WGS) entry which is preliminary data.</text>
</comment>
<evidence type="ECO:0000313" key="2">
    <source>
        <dbReference type="Proteomes" id="UP001445076"/>
    </source>
</evidence>